<accession>B7P2X5</accession>
<gene>
    <name evidence="2" type="ORF">IscW_ISCW000993</name>
</gene>
<dbReference type="AlphaFoldDB" id="B7P2X5"/>
<proteinExistence type="predicted"/>
<sequence>MSPAMQADAVSGDRGPPPPKPIARAPFPRLLIPAVFEWVTAAGPVPASRDDGKVAQRQREGGIGPAAGRGIRGTLPARVRPASGCLGATAEAAAPKGDTDRRLDAGRDPHRSGRLDAAEMTPRLLPSPEAGSPRFLSAPCDGDLSGIEHR</sequence>
<evidence type="ECO:0000313" key="3">
    <source>
        <dbReference type="EnsemblMetazoa" id="ISCW000993-PA"/>
    </source>
</evidence>
<dbReference type="EMBL" id="ABJB010437913">
    <property type="status" value="NOT_ANNOTATED_CDS"/>
    <property type="molecule type" value="Genomic_DNA"/>
</dbReference>
<name>B7P2X5_IXOSC</name>
<feature type="region of interest" description="Disordered" evidence="1">
    <location>
        <begin position="86"/>
        <end position="150"/>
    </location>
</feature>
<dbReference type="EnsemblMetazoa" id="ISCW000993-RA">
    <property type="protein sequence ID" value="ISCW000993-PA"/>
    <property type="gene ID" value="ISCW000993"/>
</dbReference>
<dbReference type="EMBL" id="DS624854">
    <property type="protein sequence ID" value="EEC00947.1"/>
    <property type="molecule type" value="Genomic_DNA"/>
</dbReference>
<reference evidence="3" key="2">
    <citation type="submission" date="2020-05" db="UniProtKB">
        <authorList>
            <consortium name="EnsemblMetazoa"/>
        </authorList>
    </citation>
    <scope>IDENTIFICATION</scope>
    <source>
        <strain evidence="3">wikel</strain>
    </source>
</reference>
<dbReference type="HOGENOM" id="CLU_1742558_0_0_1"/>
<organism>
    <name type="scientific">Ixodes scapularis</name>
    <name type="common">Black-legged tick</name>
    <name type="synonym">Deer tick</name>
    <dbReference type="NCBI Taxonomy" id="6945"/>
    <lineage>
        <taxon>Eukaryota</taxon>
        <taxon>Metazoa</taxon>
        <taxon>Ecdysozoa</taxon>
        <taxon>Arthropoda</taxon>
        <taxon>Chelicerata</taxon>
        <taxon>Arachnida</taxon>
        <taxon>Acari</taxon>
        <taxon>Parasitiformes</taxon>
        <taxon>Ixodida</taxon>
        <taxon>Ixodoidea</taxon>
        <taxon>Ixodidae</taxon>
        <taxon>Ixodinae</taxon>
        <taxon>Ixodes</taxon>
    </lineage>
</organism>
<feature type="compositionally biased region" description="Basic and acidic residues" evidence="1">
    <location>
        <begin position="97"/>
        <end position="117"/>
    </location>
</feature>
<protein>
    <submittedName>
        <fullName evidence="2 3">Uncharacterized protein</fullName>
    </submittedName>
</protein>
<keyword evidence="4" id="KW-1185">Reference proteome</keyword>
<evidence type="ECO:0000256" key="1">
    <source>
        <dbReference type="SAM" id="MobiDB-lite"/>
    </source>
</evidence>
<feature type="region of interest" description="Disordered" evidence="1">
    <location>
        <begin position="44"/>
        <end position="74"/>
    </location>
</feature>
<dbReference type="VEuPathDB" id="VectorBase:ISCI000993"/>
<feature type="region of interest" description="Disordered" evidence="1">
    <location>
        <begin position="1"/>
        <end position="25"/>
    </location>
</feature>
<feature type="compositionally biased region" description="Basic and acidic residues" evidence="1">
    <location>
        <begin position="48"/>
        <end position="60"/>
    </location>
</feature>
<evidence type="ECO:0000313" key="4">
    <source>
        <dbReference type="Proteomes" id="UP000001555"/>
    </source>
</evidence>
<evidence type="ECO:0000313" key="2">
    <source>
        <dbReference type="EMBL" id="EEC00947.1"/>
    </source>
</evidence>
<dbReference type="InParanoid" id="B7P2X5"/>
<feature type="compositionally biased region" description="Gly residues" evidence="1">
    <location>
        <begin position="61"/>
        <end position="71"/>
    </location>
</feature>
<dbReference type="PaxDb" id="6945-B7P2X5"/>
<reference evidence="2 4" key="1">
    <citation type="submission" date="2008-03" db="EMBL/GenBank/DDBJ databases">
        <title>Annotation of Ixodes scapularis.</title>
        <authorList>
            <consortium name="Ixodes scapularis Genome Project Consortium"/>
            <person name="Caler E."/>
            <person name="Hannick L.I."/>
            <person name="Bidwell S."/>
            <person name="Joardar V."/>
            <person name="Thiagarajan M."/>
            <person name="Amedeo P."/>
            <person name="Galinsky K.J."/>
            <person name="Schobel S."/>
            <person name="Inman J."/>
            <person name="Hostetler J."/>
            <person name="Miller J."/>
            <person name="Hammond M."/>
            <person name="Megy K."/>
            <person name="Lawson D."/>
            <person name="Kodira C."/>
            <person name="Sutton G."/>
            <person name="Meyer J."/>
            <person name="Hill C.A."/>
            <person name="Birren B."/>
            <person name="Nene V."/>
            <person name="Collins F."/>
            <person name="Alarcon-Chaidez F."/>
            <person name="Wikel S."/>
            <person name="Strausberg R."/>
        </authorList>
    </citation>
    <scope>NUCLEOTIDE SEQUENCE [LARGE SCALE GENOMIC DNA]</scope>
    <source>
        <strain evidence="4">Wikel</strain>
        <strain evidence="2">Wikel colony</strain>
    </source>
</reference>
<dbReference type="Proteomes" id="UP000001555">
    <property type="component" value="Unassembled WGS sequence"/>
</dbReference>
<dbReference type="VEuPathDB" id="VectorBase:ISCW000993"/>